<dbReference type="Gene3D" id="3.40.630.10">
    <property type="entry name" value="Zn peptidases"/>
    <property type="match status" value="1"/>
</dbReference>
<dbReference type="PANTHER" id="PTHR12147">
    <property type="entry name" value="METALLOPEPTIDASE M28 FAMILY MEMBER"/>
    <property type="match status" value="1"/>
</dbReference>
<reference evidence="9 10" key="1">
    <citation type="journal article" date="2018" name="Mol. Biol. Evol.">
        <title>Broad Genomic Sampling Reveals a Smut Pathogenic Ancestry of the Fungal Clade Ustilaginomycotina.</title>
        <authorList>
            <person name="Kijpornyongpan T."/>
            <person name="Mondo S.J."/>
            <person name="Barry K."/>
            <person name="Sandor L."/>
            <person name="Lee J."/>
            <person name="Lipzen A."/>
            <person name="Pangilinan J."/>
            <person name="LaButti K."/>
            <person name="Hainaut M."/>
            <person name="Henrissat B."/>
            <person name="Grigoriev I.V."/>
            <person name="Spatafora J.W."/>
            <person name="Aime M.C."/>
        </authorList>
    </citation>
    <scope>NUCLEOTIDE SEQUENCE [LARGE SCALE GENOMIC DNA]</scope>
    <source>
        <strain evidence="9 10">MCA 4718</strain>
    </source>
</reference>
<keyword evidence="3 7" id="KW-0645">Protease</keyword>
<dbReference type="Pfam" id="PF04389">
    <property type="entry name" value="Peptidase_M28"/>
    <property type="match status" value="1"/>
</dbReference>
<keyword evidence="4 7" id="KW-0479">Metal-binding</keyword>
<name>A0A316UCP3_9BASI</name>
<evidence type="ECO:0000256" key="6">
    <source>
        <dbReference type="ARBA" id="ARBA00022833"/>
    </source>
</evidence>
<evidence type="ECO:0000256" key="1">
    <source>
        <dbReference type="ARBA" id="ARBA00001947"/>
    </source>
</evidence>
<feature type="domain" description="Peptidase M28" evidence="8">
    <location>
        <begin position="288"/>
        <end position="512"/>
    </location>
</feature>
<gene>
    <name evidence="9" type="ORF">BCV69DRAFT_249206</name>
</gene>
<evidence type="ECO:0000256" key="7">
    <source>
        <dbReference type="RuleBase" id="RU361240"/>
    </source>
</evidence>
<evidence type="ECO:0000256" key="4">
    <source>
        <dbReference type="ARBA" id="ARBA00022723"/>
    </source>
</evidence>
<keyword evidence="10" id="KW-1185">Reference proteome</keyword>
<evidence type="ECO:0000313" key="10">
    <source>
        <dbReference type="Proteomes" id="UP000245942"/>
    </source>
</evidence>
<dbReference type="STRING" id="1684307.A0A316UCP3"/>
<dbReference type="GO" id="GO:0006508">
    <property type="term" value="P:proteolysis"/>
    <property type="evidence" value="ECO:0007669"/>
    <property type="project" value="UniProtKB-KW"/>
</dbReference>
<proteinExistence type="inferred from homology"/>
<dbReference type="AlphaFoldDB" id="A0A316UCP3"/>
<dbReference type="PANTHER" id="PTHR12147:SF26">
    <property type="entry name" value="PEPTIDASE M28 DOMAIN-CONTAINING PROTEIN"/>
    <property type="match status" value="1"/>
</dbReference>
<dbReference type="OrthoDB" id="10013407at2759"/>
<evidence type="ECO:0000256" key="2">
    <source>
        <dbReference type="ARBA" id="ARBA00005634"/>
    </source>
</evidence>
<protein>
    <recommendedName>
        <fullName evidence="7">Peptide hydrolase</fullName>
        <ecNumber evidence="7">3.4.-.-</ecNumber>
    </recommendedName>
</protein>
<comment type="similarity">
    <text evidence="2">Belongs to the peptidase M28 family. M28B subfamily.</text>
</comment>
<organism evidence="9 10">
    <name type="scientific">Pseudomicrostroma glucosiphilum</name>
    <dbReference type="NCBI Taxonomy" id="1684307"/>
    <lineage>
        <taxon>Eukaryota</taxon>
        <taxon>Fungi</taxon>
        <taxon>Dikarya</taxon>
        <taxon>Basidiomycota</taxon>
        <taxon>Ustilaginomycotina</taxon>
        <taxon>Exobasidiomycetes</taxon>
        <taxon>Microstromatales</taxon>
        <taxon>Microstromatales incertae sedis</taxon>
        <taxon>Pseudomicrostroma</taxon>
    </lineage>
</organism>
<dbReference type="RefSeq" id="XP_025347965.1">
    <property type="nucleotide sequence ID" value="XM_025490332.1"/>
</dbReference>
<dbReference type="GeneID" id="37012066"/>
<dbReference type="GO" id="GO:0046872">
    <property type="term" value="F:metal ion binding"/>
    <property type="evidence" value="ECO:0007669"/>
    <property type="project" value="UniProtKB-KW"/>
</dbReference>
<dbReference type="InterPro" id="IPR045175">
    <property type="entry name" value="M28_fam"/>
</dbReference>
<keyword evidence="6 7" id="KW-0862">Zinc</keyword>
<dbReference type="EC" id="3.4.-.-" evidence="7"/>
<keyword evidence="5 7" id="KW-0378">Hydrolase</keyword>
<dbReference type="GO" id="GO:0008235">
    <property type="term" value="F:metalloexopeptidase activity"/>
    <property type="evidence" value="ECO:0007669"/>
    <property type="project" value="InterPro"/>
</dbReference>
<evidence type="ECO:0000259" key="8">
    <source>
        <dbReference type="Pfam" id="PF04389"/>
    </source>
</evidence>
<dbReference type="SUPFAM" id="SSF53187">
    <property type="entry name" value="Zn-dependent exopeptidases"/>
    <property type="match status" value="1"/>
</dbReference>
<accession>A0A316UCP3</accession>
<evidence type="ECO:0000256" key="5">
    <source>
        <dbReference type="ARBA" id="ARBA00022801"/>
    </source>
</evidence>
<sequence>MLAALSAQAALLHTSSGQRLWVQTTQPGQSTGLSHAEGVIATVPHYDGTAVLRIDDSDTASSLHWREVLLPAGIRQEGESHLLWVTREVVDAALEAQEDAGAQGGSWEEHLKWSLAGTERTASQLLHSPHVAQHVFSPPAKSSIDIIAIFGSSSALLSVPPSRLSTLDLHLPRFTQAFLITPETQLPTRTQGKDEPKFPTPSLLASTSKWLRSHHLSVASLNKTATTLSGEDQSLISFEQRWPSRHSATYGCRLASQWILAQMREALGQVQGARCELEVYGEGNFSPNVVCVIPGQDEGVDEDADYQEGAILLSAHYDSRGSFGNPRAPGGNDDGSGSTMLLAISRILGEKIAADQASLRSRAQGKLPSGLRRRELQLVFFSGEEQGLVGSKHYATALAAALREGSKVYSPAASTLYRSTTLRLALQTDMIGFQSPSEPVQLAFPDKLATTSATHYIWATAQLYVPELLVGFTPACCSDHQSFWEAGYPATWVFERNGPILDDKYHNSGDMVLREGYSVEKIGLVGKVVLASALGLL</sequence>
<evidence type="ECO:0000256" key="3">
    <source>
        <dbReference type="ARBA" id="ARBA00022670"/>
    </source>
</evidence>
<dbReference type="InterPro" id="IPR007484">
    <property type="entry name" value="Peptidase_M28"/>
</dbReference>
<dbReference type="EMBL" id="KZ819327">
    <property type="protein sequence ID" value="PWN20805.1"/>
    <property type="molecule type" value="Genomic_DNA"/>
</dbReference>
<comment type="cofactor">
    <cofactor evidence="1">
        <name>Zn(2+)</name>
        <dbReference type="ChEBI" id="CHEBI:29105"/>
    </cofactor>
</comment>
<dbReference type="Proteomes" id="UP000245942">
    <property type="component" value="Unassembled WGS sequence"/>
</dbReference>
<evidence type="ECO:0000313" key="9">
    <source>
        <dbReference type="EMBL" id="PWN20805.1"/>
    </source>
</evidence>